<dbReference type="AlphaFoldDB" id="A0A167JX47"/>
<gene>
    <name evidence="1" type="ORF">CALVIDRAFT_581699</name>
</gene>
<protein>
    <recommendedName>
        <fullName evidence="3">N-acetyltransferase domain-containing protein</fullName>
    </recommendedName>
</protein>
<evidence type="ECO:0000313" key="1">
    <source>
        <dbReference type="EMBL" id="KZO94029.1"/>
    </source>
</evidence>
<sequence length="208" mass="23081">MSSISSASSELHEIRYVAEQQLVRDSALMQEVVDIANDAFEKFYSHLFTSTSQKRLQHAKELLDEVGPGGGLIIVRSTSSRHILALAIVKPYTAALGLPSLPPPVIPSPRKAGYSSLSMTNVQYKNPGLFYVLHDAIDRYARQQGWEQMTCLIGEGPRLEQAMTKLGYTVLEAKTMSAGYLGWKGENTWIWLVKDLVHNGKAVTFARL</sequence>
<proteinExistence type="predicted"/>
<dbReference type="Proteomes" id="UP000076738">
    <property type="component" value="Unassembled WGS sequence"/>
</dbReference>
<dbReference type="EMBL" id="KV417297">
    <property type="protein sequence ID" value="KZO94029.1"/>
    <property type="molecule type" value="Genomic_DNA"/>
</dbReference>
<reference evidence="1 2" key="1">
    <citation type="journal article" date="2016" name="Mol. Biol. Evol.">
        <title>Comparative Genomics of Early-Diverging Mushroom-Forming Fungi Provides Insights into the Origins of Lignocellulose Decay Capabilities.</title>
        <authorList>
            <person name="Nagy L.G."/>
            <person name="Riley R."/>
            <person name="Tritt A."/>
            <person name="Adam C."/>
            <person name="Daum C."/>
            <person name="Floudas D."/>
            <person name="Sun H."/>
            <person name="Yadav J.S."/>
            <person name="Pangilinan J."/>
            <person name="Larsson K.H."/>
            <person name="Matsuura K."/>
            <person name="Barry K."/>
            <person name="Labutti K."/>
            <person name="Kuo R."/>
            <person name="Ohm R.A."/>
            <person name="Bhattacharya S.S."/>
            <person name="Shirouzu T."/>
            <person name="Yoshinaga Y."/>
            <person name="Martin F.M."/>
            <person name="Grigoriev I.V."/>
            <person name="Hibbett D.S."/>
        </authorList>
    </citation>
    <scope>NUCLEOTIDE SEQUENCE [LARGE SCALE GENOMIC DNA]</scope>
    <source>
        <strain evidence="1 2">TUFC12733</strain>
    </source>
</reference>
<evidence type="ECO:0008006" key="3">
    <source>
        <dbReference type="Google" id="ProtNLM"/>
    </source>
</evidence>
<name>A0A167JX47_CALVF</name>
<keyword evidence="2" id="KW-1185">Reference proteome</keyword>
<evidence type="ECO:0000313" key="2">
    <source>
        <dbReference type="Proteomes" id="UP000076738"/>
    </source>
</evidence>
<organism evidence="1 2">
    <name type="scientific">Calocera viscosa (strain TUFC12733)</name>
    <dbReference type="NCBI Taxonomy" id="1330018"/>
    <lineage>
        <taxon>Eukaryota</taxon>
        <taxon>Fungi</taxon>
        <taxon>Dikarya</taxon>
        <taxon>Basidiomycota</taxon>
        <taxon>Agaricomycotina</taxon>
        <taxon>Dacrymycetes</taxon>
        <taxon>Dacrymycetales</taxon>
        <taxon>Dacrymycetaceae</taxon>
        <taxon>Calocera</taxon>
    </lineage>
</organism>
<accession>A0A167JX47</accession>